<gene>
    <name evidence="3" type="ORF">N866_09095</name>
</gene>
<dbReference type="RefSeq" id="WP_052022367.1">
    <property type="nucleotide sequence ID" value="NZ_AXCW01000027.1"/>
</dbReference>
<dbReference type="Proteomes" id="UP000019753">
    <property type="component" value="Unassembled WGS sequence"/>
</dbReference>
<feature type="compositionally biased region" description="Acidic residues" evidence="1">
    <location>
        <begin position="62"/>
        <end position="74"/>
    </location>
</feature>
<evidence type="ECO:0000256" key="1">
    <source>
        <dbReference type="SAM" id="MobiDB-lite"/>
    </source>
</evidence>
<protein>
    <submittedName>
        <fullName evidence="3">Uncharacterized protein</fullName>
    </submittedName>
</protein>
<sequence>MSTTTAARPARRLGPGLTAFLVVDVLLVLAFLVVLGTTLAGRDAGAAPEGPAAAPAAPEPETTPEESPGEDSQEVGEVRAFVLPSGNIHCAMDEGSATCTILAFSYERPAPPEGCAGQAGNVLTVDAAGTAGFACQEGEPAAAAEGTPVLEYGEQTTVGAMTCASSTNGVLCRHNESGAGFSVARAGYLFF</sequence>
<comment type="caution">
    <text evidence="3">The sequence shown here is derived from an EMBL/GenBank/DDBJ whole genome shotgun (WGS) entry which is preliminary data.</text>
</comment>
<keyword evidence="2" id="KW-0812">Transmembrane</keyword>
<feature type="compositionally biased region" description="Low complexity" evidence="1">
    <location>
        <begin position="44"/>
        <end position="60"/>
    </location>
</feature>
<feature type="region of interest" description="Disordered" evidence="1">
    <location>
        <begin position="44"/>
        <end position="74"/>
    </location>
</feature>
<dbReference type="AlphaFoldDB" id="A0A021VTJ9"/>
<keyword evidence="4" id="KW-1185">Reference proteome</keyword>
<keyword evidence="2" id="KW-1133">Transmembrane helix</keyword>
<proteinExistence type="predicted"/>
<evidence type="ECO:0000313" key="4">
    <source>
        <dbReference type="Proteomes" id="UP000019753"/>
    </source>
</evidence>
<dbReference type="EMBL" id="AXCW01000027">
    <property type="protein sequence ID" value="EYR64534.1"/>
    <property type="molecule type" value="Genomic_DNA"/>
</dbReference>
<evidence type="ECO:0000256" key="2">
    <source>
        <dbReference type="SAM" id="Phobius"/>
    </source>
</evidence>
<reference evidence="3 4" key="1">
    <citation type="submission" date="2014-01" db="EMBL/GenBank/DDBJ databases">
        <title>Actinotalea ferrariae CF5-4.</title>
        <authorList>
            <person name="Chen F."/>
            <person name="Li Y."/>
            <person name="Wang G."/>
        </authorList>
    </citation>
    <scope>NUCLEOTIDE SEQUENCE [LARGE SCALE GENOMIC DNA]</scope>
    <source>
        <strain evidence="3 4">CF5-4</strain>
    </source>
</reference>
<evidence type="ECO:0000313" key="3">
    <source>
        <dbReference type="EMBL" id="EYR64534.1"/>
    </source>
</evidence>
<keyword evidence="2" id="KW-0472">Membrane</keyword>
<accession>A0A021VTJ9</accession>
<feature type="transmembrane region" description="Helical" evidence="2">
    <location>
        <begin position="20"/>
        <end position="40"/>
    </location>
</feature>
<organism evidence="3 4">
    <name type="scientific">Actinotalea ferrariae CF5-4</name>
    <dbReference type="NCBI Taxonomy" id="948458"/>
    <lineage>
        <taxon>Bacteria</taxon>
        <taxon>Bacillati</taxon>
        <taxon>Actinomycetota</taxon>
        <taxon>Actinomycetes</taxon>
        <taxon>Micrococcales</taxon>
        <taxon>Cellulomonadaceae</taxon>
        <taxon>Actinotalea</taxon>
    </lineage>
</organism>
<dbReference type="OrthoDB" id="4485680at2"/>
<name>A0A021VTJ9_9CELL</name>